<feature type="region of interest" description="Disordered" evidence="1">
    <location>
        <begin position="213"/>
        <end position="286"/>
    </location>
</feature>
<reference evidence="2 3" key="1">
    <citation type="submission" date="2021-08" db="EMBL/GenBank/DDBJ databases">
        <title>Devosia salina sp. nov., isolated from the South China Sea sediment.</title>
        <authorList>
            <person name="Zhou Z."/>
        </authorList>
    </citation>
    <scope>NUCLEOTIDE SEQUENCE [LARGE SCALE GENOMIC DNA]</scope>
    <source>
        <strain evidence="2 3">SCS-3</strain>
    </source>
</reference>
<accession>A0ABX8WIF3</accession>
<organism evidence="2 3">
    <name type="scientific">Devosia salina</name>
    <dbReference type="NCBI Taxonomy" id="2860336"/>
    <lineage>
        <taxon>Bacteria</taxon>
        <taxon>Pseudomonadati</taxon>
        <taxon>Pseudomonadota</taxon>
        <taxon>Alphaproteobacteria</taxon>
        <taxon>Hyphomicrobiales</taxon>
        <taxon>Devosiaceae</taxon>
        <taxon>Devosia</taxon>
    </lineage>
</organism>
<evidence type="ECO:0000313" key="3">
    <source>
        <dbReference type="Proteomes" id="UP000825799"/>
    </source>
</evidence>
<dbReference type="EMBL" id="CP080590">
    <property type="protein sequence ID" value="QYO77791.1"/>
    <property type="molecule type" value="Genomic_DNA"/>
</dbReference>
<proteinExistence type="predicted"/>
<dbReference type="RefSeq" id="WP_220306245.1">
    <property type="nucleotide sequence ID" value="NZ_CP080590.1"/>
</dbReference>
<dbReference type="Proteomes" id="UP000825799">
    <property type="component" value="Chromosome"/>
</dbReference>
<name>A0ABX8WIF3_9HYPH</name>
<evidence type="ECO:0000313" key="2">
    <source>
        <dbReference type="EMBL" id="QYO77791.1"/>
    </source>
</evidence>
<gene>
    <name evidence="2" type="ORF">K1X15_04270</name>
</gene>
<feature type="compositionally biased region" description="Polar residues" evidence="1">
    <location>
        <begin position="245"/>
        <end position="256"/>
    </location>
</feature>
<evidence type="ECO:0000256" key="1">
    <source>
        <dbReference type="SAM" id="MobiDB-lite"/>
    </source>
</evidence>
<keyword evidence="3" id="KW-1185">Reference proteome</keyword>
<feature type="region of interest" description="Disordered" evidence="1">
    <location>
        <begin position="27"/>
        <end position="46"/>
    </location>
</feature>
<feature type="compositionally biased region" description="Polar residues" evidence="1">
    <location>
        <begin position="276"/>
        <end position="286"/>
    </location>
</feature>
<sequence>MTESEHPGQKSIKEQLDALNEVQRQIKKARLPRNRSPAERLEKSNQLQARAEFDSARAGMALSGTLTAIAEEIGFSACPLDRNALRGAFLEVLDNARNPDAVARFHARDAEYQSNKRRPLVGIRAFVPFAAPPPELREAAAELKLRFNGLVGGFEGRGELDVLIALGQRFNCTIRTQLAGELVELVSKGKIDEEMVRRLRSRSVSLPSAVSAGAAVRQEVSGEDQEPETDLSAAAPEADVETAEASVQGSPQQTAEATRPSAPFSRAGFVPVGPRNANTSSSSTRK</sequence>
<protein>
    <submittedName>
        <fullName evidence="2">Uncharacterized protein</fullName>
    </submittedName>
</protein>